<name>A0A558A8B4_9PSEU</name>
<dbReference type="AlphaFoldDB" id="A0A558A8B4"/>
<dbReference type="SUPFAM" id="SSF52096">
    <property type="entry name" value="ClpP/crotonase"/>
    <property type="match status" value="1"/>
</dbReference>
<reference evidence="2 3" key="1">
    <citation type="submission" date="2019-07" db="EMBL/GenBank/DDBJ databases">
        <title>New species of Amycolatopsis and Streptomyces.</title>
        <authorList>
            <person name="Duangmal K."/>
            <person name="Teo W.F.A."/>
            <person name="Lipun K."/>
        </authorList>
    </citation>
    <scope>NUCLEOTIDE SEQUENCE [LARGE SCALE GENOMIC DNA]</scope>
    <source>
        <strain evidence="2 3">JCM 30562</strain>
    </source>
</reference>
<keyword evidence="2" id="KW-0413">Isomerase</keyword>
<dbReference type="InterPro" id="IPR029045">
    <property type="entry name" value="ClpP/crotonase-like_dom_sf"/>
</dbReference>
<dbReference type="InterPro" id="IPR001753">
    <property type="entry name" value="Enoyl-CoA_hydra/iso"/>
</dbReference>
<dbReference type="InterPro" id="IPR051683">
    <property type="entry name" value="Enoyl-CoA_Hydratase/Isomerase"/>
</dbReference>
<evidence type="ECO:0000256" key="1">
    <source>
        <dbReference type="ARBA" id="ARBA00005254"/>
    </source>
</evidence>
<dbReference type="PANTHER" id="PTHR42964">
    <property type="entry name" value="ENOYL-COA HYDRATASE"/>
    <property type="match status" value="1"/>
</dbReference>
<evidence type="ECO:0000313" key="3">
    <source>
        <dbReference type="Proteomes" id="UP000318578"/>
    </source>
</evidence>
<comment type="caution">
    <text evidence="2">The sequence shown here is derived from an EMBL/GenBank/DDBJ whole genome shotgun (WGS) entry which is preliminary data.</text>
</comment>
<dbReference type="OrthoDB" id="4608673at2"/>
<dbReference type="CDD" id="cd06558">
    <property type="entry name" value="crotonase-like"/>
    <property type="match status" value="1"/>
</dbReference>
<dbReference type="RefSeq" id="WP_144641228.1">
    <property type="nucleotide sequence ID" value="NZ_BNAX01000001.1"/>
</dbReference>
<evidence type="ECO:0000313" key="2">
    <source>
        <dbReference type="EMBL" id="TVT20502.1"/>
    </source>
</evidence>
<dbReference type="Gene3D" id="3.90.226.10">
    <property type="entry name" value="2-enoyl-CoA Hydratase, Chain A, domain 1"/>
    <property type="match status" value="1"/>
</dbReference>
<dbReference type="EMBL" id="VJZA01000035">
    <property type="protein sequence ID" value="TVT20502.1"/>
    <property type="molecule type" value="Genomic_DNA"/>
</dbReference>
<gene>
    <name evidence="2" type="ORF">FNH06_20390</name>
</gene>
<keyword evidence="3" id="KW-1185">Reference proteome</keyword>
<dbReference type="GO" id="GO:0016853">
    <property type="term" value="F:isomerase activity"/>
    <property type="evidence" value="ECO:0007669"/>
    <property type="project" value="UniProtKB-KW"/>
</dbReference>
<protein>
    <submittedName>
        <fullName evidence="2">Enoyl-CoA hydratase/isomerase family protein</fullName>
    </submittedName>
</protein>
<dbReference type="Pfam" id="PF00378">
    <property type="entry name" value="ECH_1"/>
    <property type="match status" value="1"/>
</dbReference>
<dbReference type="PANTHER" id="PTHR42964:SF1">
    <property type="entry name" value="POLYKETIDE BIOSYNTHESIS ENOYL-COA HYDRATASE PKSH-RELATED"/>
    <property type="match status" value="1"/>
</dbReference>
<accession>A0A558A8B4</accession>
<proteinExistence type="inferred from homology"/>
<sequence>MSDQFVTLETTGRVARLRLDRPAHGNLITSTMMRQFADALGGAGASGADILVISAAGPDFSLGRDQHEVLPEGMTKADNTRLIVEANDGLNGFPGITVTSVRGRAVGFGCGVALQSDFTVVADTAVLGFDEIRHGLTPSFVMGYVEAYVGPKRALDLILTGRVLPAHEAERLGMVSRVAGADDLEAATEALVATLLTSSPELLLANKSYLHDIRDVHPDARMKHALDRALSRA</sequence>
<comment type="similarity">
    <text evidence="1">Belongs to the enoyl-CoA hydratase/isomerase family.</text>
</comment>
<organism evidence="2 3">
    <name type="scientific">Amycolatopsis acidiphila</name>
    <dbReference type="NCBI Taxonomy" id="715473"/>
    <lineage>
        <taxon>Bacteria</taxon>
        <taxon>Bacillati</taxon>
        <taxon>Actinomycetota</taxon>
        <taxon>Actinomycetes</taxon>
        <taxon>Pseudonocardiales</taxon>
        <taxon>Pseudonocardiaceae</taxon>
        <taxon>Amycolatopsis</taxon>
    </lineage>
</organism>
<dbReference type="Proteomes" id="UP000318578">
    <property type="component" value="Unassembled WGS sequence"/>
</dbReference>